<geneLocation type="mitochondrion" evidence="7"/>
<dbReference type="PROSITE" id="PS50833">
    <property type="entry name" value="BRIX"/>
    <property type="match status" value="1"/>
</dbReference>
<evidence type="ECO:0000259" key="6">
    <source>
        <dbReference type="PROSITE" id="PS50833"/>
    </source>
</evidence>
<evidence type="ECO:0000256" key="2">
    <source>
        <dbReference type="ARBA" id="ARBA00006369"/>
    </source>
</evidence>
<protein>
    <recommendedName>
        <fullName evidence="6">Brix domain-containing protein</fullName>
    </recommendedName>
</protein>
<gene>
    <name evidence="7" type="ORF">PLBR_LOCUS5751</name>
</gene>
<dbReference type="InterPro" id="IPR026532">
    <property type="entry name" value="BRX1"/>
</dbReference>
<dbReference type="SUPFAM" id="SSF52954">
    <property type="entry name" value="Class II aaRS ABD-related"/>
    <property type="match status" value="1"/>
</dbReference>
<dbReference type="InterPro" id="IPR007109">
    <property type="entry name" value="Brix"/>
</dbReference>
<dbReference type="PANTHER" id="PTHR13634:SF0">
    <property type="entry name" value="RIBOSOME BIOGENESIS PROTEIN BRX1 HOMOLOG"/>
    <property type="match status" value="1"/>
</dbReference>
<dbReference type="GO" id="GO:0000027">
    <property type="term" value="P:ribosomal large subunit assembly"/>
    <property type="evidence" value="ECO:0007669"/>
    <property type="project" value="TreeGrafter"/>
</dbReference>
<evidence type="ECO:0000256" key="1">
    <source>
        <dbReference type="ARBA" id="ARBA00004604"/>
    </source>
</evidence>
<dbReference type="Proteomes" id="UP000290189">
    <property type="component" value="Unassembled WGS sequence"/>
</dbReference>
<evidence type="ECO:0000313" key="7">
    <source>
        <dbReference type="EMBL" id="SPQ98536.1"/>
    </source>
</evidence>
<comment type="subcellular location">
    <subcellularLocation>
        <location evidence="1">Nucleus</location>
        <location evidence="1">Nucleolus</location>
    </subcellularLocation>
</comment>
<feature type="region of interest" description="Disordered" evidence="5">
    <location>
        <begin position="1"/>
        <end position="39"/>
    </location>
</feature>
<keyword evidence="4" id="KW-0539">Nucleus</keyword>
<feature type="domain" description="Brix" evidence="6">
    <location>
        <begin position="46"/>
        <end position="244"/>
    </location>
</feature>
<evidence type="ECO:0000256" key="5">
    <source>
        <dbReference type="SAM" id="MobiDB-lite"/>
    </source>
</evidence>
<dbReference type="GO" id="GO:0019843">
    <property type="term" value="F:rRNA binding"/>
    <property type="evidence" value="ECO:0007669"/>
    <property type="project" value="InterPro"/>
</dbReference>
<keyword evidence="7" id="KW-0496">Mitochondrion</keyword>
<dbReference type="GO" id="GO:0006364">
    <property type="term" value="P:rRNA processing"/>
    <property type="evidence" value="ECO:0007669"/>
    <property type="project" value="InterPro"/>
</dbReference>
<comment type="similarity">
    <text evidence="2">Belongs to the BRX1 family.</text>
</comment>
<name>A0A3P3YED0_PLABS</name>
<proteinExistence type="inferred from homology"/>
<dbReference type="AlphaFoldDB" id="A0A3P3YED0"/>
<evidence type="ECO:0000256" key="3">
    <source>
        <dbReference type="ARBA" id="ARBA00022517"/>
    </source>
</evidence>
<accession>A0A3P3YED0</accession>
<dbReference type="EMBL" id="OVEO01000010">
    <property type="protein sequence ID" value="SPQ98536.1"/>
    <property type="molecule type" value="Genomic_DNA"/>
</dbReference>
<organism evidence="7 8">
    <name type="scientific">Plasmodiophora brassicae</name>
    <name type="common">Clubroot disease agent</name>
    <dbReference type="NCBI Taxonomy" id="37360"/>
    <lineage>
        <taxon>Eukaryota</taxon>
        <taxon>Sar</taxon>
        <taxon>Rhizaria</taxon>
        <taxon>Endomyxa</taxon>
        <taxon>Phytomyxea</taxon>
        <taxon>Plasmodiophorida</taxon>
        <taxon>Plasmodiophoridae</taxon>
        <taxon>Plasmodiophora</taxon>
    </lineage>
</organism>
<dbReference type="SMART" id="SM00879">
    <property type="entry name" value="Brix"/>
    <property type="match status" value="1"/>
</dbReference>
<dbReference type="Pfam" id="PF04427">
    <property type="entry name" value="Brix"/>
    <property type="match status" value="1"/>
</dbReference>
<reference evidence="7 8" key="1">
    <citation type="submission" date="2018-03" db="EMBL/GenBank/DDBJ databases">
        <authorList>
            <person name="Fogelqvist J."/>
        </authorList>
    </citation>
    <scope>NUCLEOTIDE SEQUENCE [LARGE SCALE GENOMIC DNA]</scope>
</reference>
<dbReference type="GO" id="GO:0005730">
    <property type="term" value="C:nucleolus"/>
    <property type="evidence" value="ECO:0007669"/>
    <property type="project" value="UniProtKB-SubCell"/>
</dbReference>
<sequence>MYKRKMAMGAGPDDSAAAAKKSKVGVGEDERQALGRAPRTAYNNKQRTLVFSTQGIRHRDRHLMGDLRDLLPHSKKDSKYDDKGNLAGVNEVCDMKNCNSCLFFEARRSTDLYLWVSKTPHGPSAKFLVQNIHTMEELKLTGNCLKGSRPVLSFDASFDAQPHLALLKQMFVQVFGSPRGHPNTKPFVDHVFAFYHLDGRIWFRNYQVVYAGKGAATTAPDPTLVEIGPRFCLQPIKIFAGSFQGDTLYANPAWVTPTAARARAKRARARPDQYRERARHAVALLHKRASFADLTGDLDTVFHDELLSE</sequence>
<evidence type="ECO:0000313" key="8">
    <source>
        <dbReference type="Proteomes" id="UP000290189"/>
    </source>
</evidence>
<keyword evidence="3" id="KW-0690">Ribosome biogenesis</keyword>
<dbReference type="PANTHER" id="PTHR13634">
    <property type="entry name" value="RIBOSOME BIOGENESIS PROTEIN BRIX"/>
    <property type="match status" value="1"/>
</dbReference>
<feature type="compositionally biased region" description="Low complexity" evidence="5">
    <location>
        <begin position="7"/>
        <end position="19"/>
    </location>
</feature>
<evidence type="ECO:0000256" key="4">
    <source>
        <dbReference type="ARBA" id="ARBA00023242"/>
    </source>
</evidence>